<dbReference type="Pfam" id="PF01928">
    <property type="entry name" value="CYTH"/>
    <property type="match status" value="1"/>
</dbReference>
<dbReference type="InterPro" id="IPR039013">
    <property type="entry name" value="YgiF"/>
</dbReference>
<proteinExistence type="predicted"/>
<dbReference type="Proteomes" id="UP000013165">
    <property type="component" value="Unassembled WGS sequence"/>
</dbReference>
<dbReference type="PROSITE" id="PS51707">
    <property type="entry name" value="CYTH"/>
    <property type="match status" value="1"/>
</dbReference>
<evidence type="ECO:0000313" key="2">
    <source>
        <dbReference type="EMBL" id="ENO12554.1"/>
    </source>
</evidence>
<dbReference type="SUPFAM" id="SSF55154">
    <property type="entry name" value="CYTH-like phosphatases"/>
    <property type="match status" value="1"/>
</dbReference>
<evidence type="ECO:0000259" key="1">
    <source>
        <dbReference type="PROSITE" id="PS51707"/>
    </source>
</evidence>
<dbReference type="PATRIC" id="fig|626887.3.peg.2829"/>
<dbReference type="InterPro" id="IPR023577">
    <property type="entry name" value="CYTH_domain"/>
</dbReference>
<evidence type="ECO:0000313" key="3">
    <source>
        <dbReference type="Proteomes" id="UP000013165"/>
    </source>
</evidence>
<dbReference type="RefSeq" id="WP_004580784.1">
    <property type="nucleotide sequence ID" value="NZ_AP028878.1"/>
</dbReference>
<dbReference type="SMART" id="SM01118">
    <property type="entry name" value="CYTH"/>
    <property type="match status" value="1"/>
</dbReference>
<dbReference type="PANTHER" id="PTHR39569">
    <property type="entry name" value="INORGANIC TRIPHOSPHATASE"/>
    <property type="match status" value="1"/>
</dbReference>
<name>N6VXE7_9GAMM</name>
<keyword evidence="3" id="KW-1185">Reference proteome</keyword>
<accession>N6VXE7</accession>
<gene>
    <name evidence="2" type="ORF">J057_14170</name>
</gene>
<feature type="domain" description="CYTH" evidence="1">
    <location>
        <begin position="2"/>
        <end position="198"/>
    </location>
</feature>
<dbReference type="InterPro" id="IPR033469">
    <property type="entry name" value="CYTH-like_dom_sf"/>
</dbReference>
<sequence length="281" mass="31063">MAEELEIKLTLASDSSERVLAWIADKHAGELSSKHLLNRYYDTPDQMLNQQRAALRVRQAGTHYIQTLKTKGEFVSGAHRRNEWEWPLPGANLNLGLLADTPIADRVNLAELEVIFETNFQRQSVILEENDASVEFALDLGKIVADDKALDLAEVEFELKSGDSGALMALAVELSGRAPMFLNLVSKAEQGYWLAGLGEPSPEVVGDDSVTAFLRAVSVQWLTGVASEALQSAIEAIETSAENLGLRSQWQWVREQASTSQHPRWMFQPPLVQLQLGLLNG</sequence>
<protein>
    <submittedName>
        <fullName evidence="2">CYTH domain-containing protein</fullName>
    </submittedName>
</protein>
<dbReference type="CDD" id="cd07756">
    <property type="entry name" value="CYTH-like_Pase_CHAD"/>
    <property type="match status" value="1"/>
</dbReference>
<dbReference type="GO" id="GO:0050355">
    <property type="term" value="F:inorganic triphosphate phosphatase activity"/>
    <property type="evidence" value="ECO:0007669"/>
    <property type="project" value="InterPro"/>
</dbReference>
<comment type="caution">
    <text evidence="2">The sequence shown here is derived from an EMBL/GenBank/DDBJ whole genome shotgun (WGS) entry which is preliminary data.</text>
</comment>
<dbReference type="HOGENOM" id="CLU_040400_2_1_6"/>
<dbReference type="GO" id="GO:0046872">
    <property type="term" value="F:metal ion binding"/>
    <property type="evidence" value="ECO:0007669"/>
    <property type="project" value="TreeGrafter"/>
</dbReference>
<organism evidence="2 3">
    <name type="scientific">Marinobacter nanhaiticus D15-8W</name>
    <dbReference type="NCBI Taxonomy" id="626887"/>
    <lineage>
        <taxon>Bacteria</taxon>
        <taxon>Pseudomonadati</taxon>
        <taxon>Pseudomonadota</taxon>
        <taxon>Gammaproteobacteria</taxon>
        <taxon>Pseudomonadales</taxon>
        <taxon>Marinobacteraceae</taxon>
        <taxon>Marinobacter</taxon>
    </lineage>
</organism>
<dbReference type="Gene3D" id="2.40.320.10">
    <property type="entry name" value="Hypothetical Protein Pfu-838710-001"/>
    <property type="match status" value="1"/>
</dbReference>
<reference evidence="2 3" key="1">
    <citation type="journal article" date="2013" name="Genome Announc.">
        <title>Genome Sequence of the Polycyclic Aromatic Hydrocarbon-Degrading Bacterium Strain Marinobacter nanhaiticus D15-8WT.</title>
        <authorList>
            <person name="Cui Z."/>
            <person name="Gao W."/>
            <person name="Li Q."/>
            <person name="Xu G."/>
            <person name="Zheng L."/>
        </authorList>
    </citation>
    <scope>NUCLEOTIDE SEQUENCE [LARGE SCALE GENOMIC DNA]</scope>
    <source>
        <strain evidence="2 3">D15-8W</strain>
    </source>
</reference>
<dbReference type="AlphaFoldDB" id="N6VXE7"/>
<dbReference type="OrthoDB" id="3034217at2"/>
<dbReference type="EMBL" id="APLQ01000014">
    <property type="protein sequence ID" value="ENO12554.1"/>
    <property type="molecule type" value="Genomic_DNA"/>
</dbReference>
<dbReference type="eggNOG" id="COG3025">
    <property type="taxonomic scope" value="Bacteria"/>
</dbReference>
<dbReference type="PANTHER" id="PTHR39569:SF1">
    <property type="entry name" value="INORGANIC TRIPHOSPHATASE"/>
    <property type="match status" value="1"/>
</dbReference>